<dbReference type="OrthoDB" id="5242489at2759"/>
<evidence type="ECO:0000256" key="1">
    <source>
        <dbReference type="SAM" id="MobiDB-lite"/>
    </source>
</evidence>
<proteinExistence type="predicted"/>
<dbReference type="EMBL" id="SKBQ01000049">
    <property type="protein sequence ID" value="TPX11401.1"/>
    <property type="molecule type" value="Genomic_DNA"/>
</dbReference>
<organism evidence="2 3">
    <name type="scientific">Thyridium curvatum</name>
    <dbReference type="NCBI Taxonomy" id="1093900"/>
    <lineage>
        <taxon>Eukaryota</taxon>
        <taxon>Fungi</taxon>
        <taxon>Dikarya</taxon>
        <taxon>Ascomycota</taxon>
        <taxon>Pezizomycotina</taxon>
        <taxon>Sordariomycetes</taxon>
        <taxon>Sordariomycetidae</taxon>
        <taxon>Thyridiales</taxon>
        <taxon>Thyridiaceae</taxon>
        <taxon>Thyridium</taxon>
    </lineage>
</organism>
<keyword evidence="3" id="KW-1185">Reference proteome</keyword>
<feature type="compositionally biased region" description="Polar residues" evidence="1">
    <location>
        <begin position="306"/>
        <end position="319"/>
    </location>
</feature>
<gene>
    <name evidence="2" type="ORF">E0L32_007820</name>
</gene>
<dbReference type="GeneID" id="41975267"/>
<feature type="region of interest" description="Disordered" evidence="1">
    <location>
        <begin position="169"/>
        <end position="191"/>
    </location>
</feature>
<sequence>MSANTEFIEDLDARRVLNAFNKPVKTVQDIEDHDKFHEHLKRLCPDPKVEIKNKGENKKLRDTPFLKKWEKSITEFKAAVEKVKEKYPMPREQHEKEAEEEGEDANSELIRLAKQLEEFRTIIPDVLDCPADISEAIKSLAAKAPKDISYPDEWEEEGSNEAKAALDEFRKLHKGKRKDSPSDKGSTGRNPEKIWPLLTKLINDGSIKLKDPSWELIAKSCHLDGCDWADIKFHLEFELRQHPEQKADALRLAAADFGRKCPEILQIIEDSRYFKDEELYTTYVAYRQHNPRIVKARGDQRKTSRLSKSPFQDRQQYTSRPKKSSKVDGWDQVWVNDPDQGGKRVQATIEYGWDGWLDVRMPRLEKQPLGTERYNLFRTNQFPKETTSFRNGEPLKWLTISKKEDLYNIKWAQITINHWSYAQTKRGNDGHSIPFPRIYAVGFVRVPDKDKRFMTCWVRTTLEIKFGIKNVQNGILEARTAAGLRDPRDASLIVDEVIEVDSDDEIEDPELRADSFL</sequence>
<dbReference type="Proteomes" id="UP000319257">
    <property type="component" value="Unassembled WGS sequence"/>
</dbReference>
<name>A0A507B2V5_9PEZI</name>
<evidence type="ECO:0000313" key="3">
    <source>
        <dbReference type="Proteomes" id="UP000319257"/>
    </source>
</evidence>
<dbReference type="InParanoid" id="A0A507B2V5"/>
<comment type="caution">
    <text evidence="2">The sequence shown here is derived from an EMBL/GenBank/DDBJ whole genome shotgun (WGS) entry which is preliminary data.</text>
</comment>
<dbReference type="RefSeq" id="XP_030993112.1">
    <property type="nucleotide sequence ID" value="XM_031142606.1"/>
</dbReference>
<accession>A0A507B2V5</accession>
<reference evidence="2 3" key="1">
    <citation type="submission" date="2019-06" db="EMBL/GenBank/DDBJ databases">
        <title>Draft genome sequence of the filamentous fungus Phialemoniopsis curvata isolated from diesel fuel.</title>
        <authorList>
            <person name="Varaljay V.A."/>
            <person name="Lyon W.J."/>
            <person name="Crouch A.L."/>
            <person name="Drake C.E."/>
            <person name="Hollomon J.M."/>
            <person name="Nadeau L.J."/>
            <person name="Nunn H.S."/>
            <person name="Stevenson B.S."/>
            <person name="Bojanowski C.L."/>
            <person name="Crookes-Goodson W.J."/>
        </authorList>
    </citation>
    <scope>NUCLEOTIDE SEQUENCE [LARGE SCALE GENOMIC DNA]</scope>
    <source>
        <strain evidence="2 3">D216</strain>
    </source>
</reference>
<protein>
    <submittedName>
        <fullName evidence="2">Uncharacterized protein</fullName>
    </submittedName>
</protein>
<feature type="compositionally biased region" description="Basic and acidic residues" evidence="1">
    <location>
        <begin position="86"/>
        <end position="97"/>
    </location>
</feature>
<feature type="region of interest" description="Disordered" evidence="1">
    <location>
        <begin position="86"/>
        <end position="106"/>
    </location>
</feature>
<dbReference type="AlphaFoldDB" id="A0A507B2V5"/>
<feature type="region of interest" description="Disordered" evidence="1">
    <location>
        <begin position="294"/>
        <end position="329"/>
    </location>
</feature>
<evidence type="ECO:0000313" key="2">
    <source>
        <dbReference type="EMBL" id="TPX11401.1"/>
    </source>
</evidence>